<dbReference type="InterPro" id="IPR003594">
    <property type="entry name" value="HATPase_dom"/>
</dbReference>
<dbReference type="GO" id="GO:0005524">
    <property type="term" value="F:ATP binding"/>
    <property type="evidence" value="ECO:0007669"/>
    <property type="project" value="UniProtKB-KW"/>
</dbReference>
<dbReference type="CDD" id="cd16917">
    <property type="entry name" value="HATPase_UhpB-NarQ-NarX-like"/>
    <property type="match status" value="1"/>
</dbReference>
<comment type="caution">
    <text evidence="13">The sequence shown here is derived from an EMBL/GenBank/DDBJ whole genome shotgun (WGS) entry which is preliminary data.</text>
</comment>
<evidence type="ECO:0000256" key="2">
    <source>
        <dbReference type="ARBA" id="ARBA00012438"/>
    </source>
</evidence>
<feature type="region of interest" description="Disordered" evidence="9">
    <location>
        <begin position="278"/>
        <end position="297"/>
    </location>
</feature>
<keyword evidence="3" id="KW-0597">Phosphoprotein</keyword>
<evidence type="ECO:0000313" key="13">
    <source>
        <dbReference type="EMBL" id="GCD20155.1"/>
    </source>
</evidence>
<evidence type="ECO:0000259" key="12">
    <source>
        <dbReference type="Pfam" id="PF07730"/>
    </source>
</evidence>
<dbReference type="InterPro" id="IPR050482">
    <property type="entry name" value="Sensor_HK_TwoCompSys"/>
</dbReference>
<name>A0A401UZX8_9CELL</name>
<reference evidence="13 14" key="1">
    <citation type="submission" date="2018-11" db="EMBL/GenBank/DDBJ databases">
        <title>Draft genome sequence of Cellulomonas takizawaensis strain TKZ-21.</title>
        <authorList>
            <person name="Yamamura H."/>
            <person name="Hayashi T."/>
            <person name="Hamada M."/>
            <person name="Serisawa Y."/>
            <person name="Matsuyama K."/>
            <person name="Nakagawa Y."/>
            <person name="Otoguro M."/>
            <person name="Yanagida F."/>
            <person name="Hayakawa M."/>
        </authorList>
    </citation>
    <scope>NUCLEOTIDE SEQUENCE [LARGE SCALE GENOMIC DNA]</scope>
    <source>
        <strain evidence="13 14">TKZ-21</strain>
    </source>
</reference>
<proteinExistence type="predicted"/>
<dbReference type="PANTHER" id="PTHR24421:SF10">
    <property type="entry name" value="NITRATE_NITRITE SENSOR PROTEIN NARQ"/>
    <property type="match status" value="1"/>
</dbReference>
<evidence type="ECO:0000313" key="14">
    <source>
        <dbReference type="Proteomes" id="UP000288246"/>
    </source>
</evidence>
<keyword evidence="10" id="KW-0812">Transmembrane</keyword>
<evidence type="ECO:0000256" key="3">
    <source>
        <dbReference type="ARBA" id="ARBA00022553"/>
    </source>
</evidence>
<sequence length="424" mass="43589">MLRSRWRQGGRWQVGAAPLRPPAPAPSRGDVLLAVLVVGIDTVLFTRLTEAPTDRAWVLLDPVPLWLVVAAGAAAVPVLSFRRRAPVAVCVTLAAWAVLLTVTVGSRPLLTLLVALYTAAAAVPLAPAVACLGAVLAAHGVAATSEALSVGGARPVLVVVAVMTVFTLLDTTAFGVGRWVAASRARAVELVRSGEALAAATVTAERLRIARELHDVVAHAVTVMVLQTTGAHRVLVGEAPRTSPEVLDALSSVEAVGKQAMSELRRLLEVLRTVADEVDAAEPGPGPDGTGTSPGLSRVPALVQEIRATGVSVAVSTTGTAGPLDPSVDLTAYRIIQESLTNVTRHAGPGTTATVRCAWDDGALVLDITDDGAGTPVHATRGLSSGFGFVGLRERVKLVGGSLDVGPASASGYRVHAVLPAEPR</sequence>
<feature type="domain" description="Histidine kinase/HSP90-like ATPase" evidence="11">
    <location>
        <begin position="332"/>
        <end position="422"/>
    </location>
</feature>
<dbReference type="AlphaFoldDB" id="A0A401UZX8"/>
<feature type="transmembrane region" description="Helical" evidence="10">
    <location>
        <begin position="85"/>
        <end position="105"/>
    </location>
</feature>
<evidence type="ECO:0000256" key="1">
    <source>
        <dbReference type="ARBA" id="ARBA00000085"/>
    </source>
</evidence>
<dbReference type="OrthoDB" id="227596at2"/>
<keyword evidence="14" id="KW-1185">Reference proteome</keyword>
<evidence type="ECO:0000256" key="4">
    <source>
        <dbReference type="ARBA" id="ARBA00022679"/>
    </source>
</evidence>
<dbReference type="RefSeq" id="WP_124342674.1">
    <property type="nucleotide sequence ID" value="NZ_BHYL01000124.1"/>
</dbReference>
<evidence type="ECO:0000256" key="7">
    <source>
        <dbReference type="ARBA" id="ARBA00022840"/>
    </source>
</evidence>
<accession>A0A401UZX8</accession>
<dbReference type="GO" id="GO:0046983">
    <property type="term" value="F:protein dimerization activity"/>
    <property type="evidence" value="ECO:0007669"/>
    <property type="project" value="InterPro"/>
</dbReference>
<dbReference type="PANTHER" id="PTHR24421">
    <property type="entry name" value="NITRATE/NITRITE SENSOR PROTEIN NARX-RELATED"/>
    <property type="match status" value="1"/>
</dbReference>
<dbReference type="Proteomes" id="UP000288246">
    <property type="component" value="Unassembled WGS sequence"/>
</dbReference>
<feature type="transmembrane region" description="Helical" evidence="10">
    <location>
        <begin position="112"/>
        <end position="136"/>
    </location>
</feature>
<feature type="transmembrane region" description="Helical" evidence="10">
    <location>
        <begin position="31"/>
        <end position="49"/>
    </location>
</feature>
<organism evidence="13 14">
    <name type="scientific">Cellulomonas algicola</name>
    <dbReference type="NCBI Taxonomy" id="2071633"/>
    <lineage>
        <taxon>Bacteria</taxon>
        <taxon>Bacillati</taxon>
        <taxon>Actinomycetota</taxon>
        <taxon>Actinomycetes</taxon>
        <taxon>Micrococcales</taxon>
        <taxon>Cellulomonadaceae</taxon>
        <taxon>Cellulomonas</taxon>
    </lineage>
</organism>
<evidence type="ECO:0000256" key="9">
    <source>
        <dbReference type="SAM" id="MobiDB-lite"/>
    </source>
</evidence>
<dbReference type="InterPro" id="IPR011712">
    <property type="entry name" value="Sig_transdc_His_kin_sub3_dim/P"/>
</dbReference>
<dbReference type="Pfam" id="PF02518">
    <property type="entry name" value="HATPase_c"/>
    <property type="match status" value="1"/>
</dbReference>
<keyword evidence="10" id="KW-1133">Transmembrane helix</keyword>
<keyword evidence="6" id="KW-0418">Kinase</keyword>
<dbReference type="SUPFAM" id="SSF55874">
    <property type="entry name" value="ATPase domain of HSP90 chaperone/DNA topoisomerase II/histidine kinase"/>
    <property type="match status" value="1"/>
</dbReference>
<dbReference type="GO" id="GO:0000155">
    <property type="term" value="F:phosphorelay sensor kinase activity"/>
    <property type="evidence" value="ECO:0007669"/>
    <property type="project" value="InterPro"/>
</dbReference>
<evidence type="ECO:0000259" key="11">
    <source>
        <dbReference type="Pfam" id="PF02518"/>
    </source>
</evidence>
<keyword evidence="5" id="KW-0547">Nucleotide-binding</keyword>
<keyword evidence="7" id="KW-0067">ATP-binding</keyword>
<dbReference type="Gene3D" id="1.20.5.1930">
    <property type="match status" value="1"/>
</dbReference>
<dbReference type="EMBL" id="BHYL01000124">
    <property type="protein sequence ID" value="GCD20155.1"/>
    <property type="molecule type" value="Genomic_DNA"/>
</dbReference>
<feature type="transmembrane region" description="Helical" evidence="10">
    <location>
        <begin position="156"/>
        <end position="176"/>
    </location>
</feature>
<feature type="domain" description="Signal transduction histidine kinase subgroup 3 dimerisation and phosphoacceptor" evidence="12">
    <location>
        <begin position="205"/>
        <end position="274"/>
    </location>
</feature>
<dbReference type="Pfam" id="PF07730">
    <property type="entry name" value="HisKA_3"/>
    <property type="match status" value="1"/>
</dbReference>
<evidence type="ECO:0000256" key="8">
    <source>
        <dbReference type="ARBA" id="ARBA00023012"/>
    </source>
</evidence>
<evidence type="ECO:0000256" key="5">
    <source>
        <dbReference type="ARBA" id="ARBA00022741"/>
    </source>
</evidence>
<keyword evidence="10" id="KW-0472">Membrane</keyword>
<protein>
    <recommendedName>
        <fullName evidence="2">histidine kinase</fullName>
        <ecNumber evidence="2">2.7.13.3</ecNumber>
    </recommendedName>
</protein>
<keyword evidence="8" id="KW-0902">Two-component regulatory system</keyword>
<evidence type="ECO:0000256" key="10">
    <source>
        <dbReference type="SAM" id="Phobius"/>
    </source>
</evidence>
<dbReference type="GO" id="GO:0016020">
    <property type="term" value="C:membrane"/>
    <property type="evidence" value="ECO:0007669"/>
    <property type="project" value="InterPro"/>
</dbReference>
<evidence type="ECO:0000256" key="6">
    <source>
        <dbReference type="ARBA" id="ARBA00022777"/>
    </source>
</evidence>
<keyword evidence="4" id="KW-0808">Transferase</keyword>
<dbReference type="InterPro" id="IPR036890">
    <property type="entry name" value="HATPase_C_sf"/>
</dbReference>
<feature type="transmembrane region" description="Helical" evidence="10">
    <location>
        <begin position="56"/>
        <end position="79"/>
    </location>
</feature>
<dbReference type="Gene3D" id="3.30.565.10">
    <property type="entry name" value="Histidine kinase-like ATPase, C-terminal domain"/>
    <property type="match status" value="1"/>
</dbReference>
<gene>
    <name evidence="13" type="ORF">CTKZ_17170</name>
</gene>
<dbReference type="EC" id="2.7.13.3" evidence="2"/>
<comment type="catalytic activity">
    <reaction evidence="1">
        <text>ATP + protein L-histidine = ADP + protein N-phospho-L-histidine.</text>
        <dbReference type="EC" id="2.7.13.3"/>
    </reaction>
</comment>